<dbReference type="InterPro" id="IPR044068">
    <property type="entry name" value="CB"/>
</dbReference>
<name>A0AAE3AG11_9FIRM</name>
<dbReference type="GO" id="GO:0003677">
    <property type="term" value="F:DNA binding"/>
    <property type="evidence" value="ECO:0007669"/>
    <property type="project" value="UniProtKB-UniRule"/>
</dbReference>
<dbReference type="RefSeq" id="WP_302929609.1">
    <property type="nucleotide sequence ID" value="NZ_JAJEPW010000047.1"/>
</dbReference>
<keyword evidence="2 3" id="KW-0238">DNA-binding</keyword>
<evidence type="ECO:0000313" key="6">
    <source>
        <dbReference type="Proteomes" id="UP001199319"/>
    </source>
</evidence>
<proteinExistence type="inferred from homology"/>
<reference evidence="5" key="1">
    <citation type="submission" date="2021-10" db="EMBL/GenBank/DDBJ databases">
        <title>Anaerobic single-cell dispensing facilitates the cultivation of human gut bacteria.</title>
        <authorList>
            <person name="Afrizal A."/>
        </authorList>
    </citation>
    <scope>NUCLEOTIDE SEQUENCE</scope>
    <source>
        <strain evidence="5">CLA-AA-H272</strain>
    </source>
</reference>
<dbReference type="InterPro" id="IPR010998">
    <property type="entry name" value="Integrase_recombinase_N"/>
</dbReference>
<evidence type="ECO:0000256" key="3">
    <source>
        <dbReference type="PROSITE-ProRule" id="PRU01248"/>
    </source>
</evidence>
<keyword evidence="6" id="KW-1185">Reference proteome</keyword>
<evidence type="ECO:0000259" key="4">
    <source>
        <dbReference type="PROSITE" id="PS51900"/>
    </source>
</evidence>
<dbReference type="Pfam" id="PF13495">
    <property type="entry name" value="Phage_int_SAM_4"/>
    <property type="match status" value="1"/>
</dbReference>
<dbReference type="EMBL" id="JAJEPW010000047">
    <property type="protein sequence ID" value="MCC2130408.1"/>
    <property type="molecule type" value="Genomic_DNA"/>
</dbReference>
<dbReference type="SUPFAM" id="SSF56349">
    <property type="entry name" value="DNA breaking-rejoining enzymes"/>
    <property type="match status" value="1"/>
</dbReference>
<dbReference type="InterPro" id="IPR011010">
    <property type="entry name" value="DNA_brk_join_enz"/>
</dbReference>
<evidence type="ECO:0000313" key="5">
    <source>
        <dbReference type="EMBL" id="MCC2130408.1"/>
    </source>
</evidence>
<gene>
    <name evidence="5" type="ORF">LKD37_12945</name>
</gene>
<evidence type="ECO:0000256" key="2">
    <source>
        <dbReference type="ARBA" id="ARBA00023125"/>
    </source>
</evidence>
<evidence type="ECO:0000256" key="1">
    <source>
        <dbReference type="ARBA" id="ARBA00008857"/>
    </source>
</evidence>
<dbReference type="GO" id="GO:0015074">
    <property type="term" value="P:DNA integration"/>
    <property type="evidence" value="ECO:0007669"/>
    <property type="project" value="InterPro"/>
</dbReference>
<organism evidence="5 6">
    <name type="scientific">Brotocaccenecus cirricatena</name>
    <dbReference type="NCBI Taxonomy" id="3064195"/>
    <lineage>
        <taxon>Bacteria</taxon>
        <taxon>Bacillati</taxon>
        <taxon>Bacillota</taxon>
        <taxon>Clostridia</taxon>
        <taxon>Eubacteriales</taxon>
        <taxon>Oscillospiraceae</taxon>
        <taxon>Brotocaccenecus</taxon>
    </lineage>
</organism>
<comment type="similarity">
    <text evidence="1">Belongs to the 'phage' integrase family.</text>
</comment>
<sequence length="123" mass="14042">MFVKIDKSVRQVETNDIRAYISDYENESNAGKVTLDNIRRNISSFFAWLEDENYIVKSPARRIHKIRVSIQTNSLHGGMAFSIASSQDSFPVMGFCFYPRFSNNLSNKCPKSTQNAPVCNKTH</sequence>
<dbReference type="Gene3D" id="1.10.150.130">
    <property type="match status" value="1"/>
</dbReference>
<dbReference type="PROSITE" id="PS51900">
    <property type="entry name" value="CB"/>
    <property type="match status" value="1"/>
</dbReference>
<comment type="caution">
    <text evidence="5">The sequence shown here is derived from an EMBL/GenBank/DDBJ whole genome shotgun (WGS) entry which is preliminary data.</text>
</comment>
<dbReference type="InterPro" id="IPR004107">
    <property type="entry name" value="Integrase_SAM-like_N"/>
</dbReference>
<dbReference type="AlphaFoldDB" id="A0AAE3AG11"/>
<protein>
    <submittedName>
        <fullName evidence="5">Phage integrase N-terminal SAM-like domain-containing protein</fullName>
    </submittedName>
</protein>
<dbReference type="Proteomes" id="UP001199319">
    <property type="component" value="Unassembled WGS sequence"/>
</dbReference>
<accession>A0AAE3AG11</accession>
<feature type="domain" description="Core-binding (CB)" evidence="4">
    <location>
        <begin position="1"/>
        <end position="50"/>
    </location>
</feature>